<dbReference type="InterPro" id="IPR017871">
    <property type="entry name" value="ABC_transporter-like_CS"/>
</dbReference>
<keyword evidence="6 10" id="KW-0067">ATP-binding</keyword>
<evidence type="ECO:0000256" key="2">
    <source>
        <dbReference type="ARBA" id="ARBA00005417"/>
    </source>
</evidence>
<evidence type="ECO:0000256" key="3">
    <source>
        <dbReference type="ARBA" id="ARBA00022448"/>
    </source>
</evidence>
<organism evidence="10 11">
    <name type="scientific">Aureibacillus halotolerans</name>
    <dbReference type="NCBI Taxonomy" id="1508390"/>
    <lineage>
        <taxon>Bacteria</taxon>
        <taxon>Bacillati</taxon>
        <taxon>Bacillota</taxon>
        <taxon>Bacilli</taxon>
        <taxon>Bacillales</taxon>
        <taxon>Bacillaceae</taxon>
        <taxon>Aureibacillus</taxon>
    </lineage>
</organism>
<evidence type="ECO:0000313" key="10">
    <source>
        <dbReference type="EMBL" id="TDQ34739.1"/>
    </source>
</evidence>
<dbReference type="OrthoDB" id="9784332at2"/>
<name>A0A4R6TQE4_9BACI</name>
<keyword evidence="3" id="KW-0813">Transport</keyword>
<proteinExistence type="inferred from homology"/>
<dbReference type="InterPro" id="IPR050095">
    <property type="entry name" value="ECF_ABC_transporter_ATP-bd"/>
</dbReference>
<dbReference type="InterPro" id="IPR027417">
    <property type="entry name" value="P-loop_NTPase"/>
</dbReference>
<dbReference type="InterPro" id="IPR003439">
    <property type="entry name" value="ABC_transporter-like_ATP-bd"/>
</dbReference>
<evidence type="ECO:0000313" key="11">
    <source>
        <dbReference type="Proteomes" id="UP000295632"/>
    </source>
</evidence>
<dbReference type="SMART" id="SM00382">
    <property type="entry name" value="AAA"/>
    <property type="match status" value="1"/>
</dbReference>
<dbReference type="GO" id="GO:0043190">
    <property type="term" value="C:ATP-binding cassette (ABC) transporter complex"/>
    <property type="evidence" value="ECO:0007669"/>
    <property type="project" value="TreeGrafter"/>
</dbReference>
<evidence type="ECO:0000256" key="8">
    <source>
        <dbReference type="ARBA" id="ARBA00023136"/>
    </source>
</evidence>
<keyword evidence="5" id="KW-0547">Nucleotide-binding</keyword>
<comment type="caution">
    <text evidence="10">The sequence shown here is derived from an EMBL/GenBank/DDBJ whole genome shotgun (WGS) entry which is preliminary data.</text>
</comment>
<evidence type="ECO:0000256" key="1">
    <source>
        <dbReference type="ARBA" id="ARBA00004202"/>
    </source>
</evidence>
<dbReference type="CDD" id="cd03225">
    <property type="entry name" value="ABC_cobalt_CbiO_domain1"/>
    <property type="match status" value="1"/>
</dbReference>
<evidence type="ECO:0000256" key="4">
    <source>
        <dbReference type="ARBA" id="ARBA00022475"/>
    </source>
</evidence>
<dbReference type="PANTHER" id="PTHR43553:SF27">
    <property type="entry name" value="ENERGY-COUPLING FACTOR TRANSPORTER ATP-BINDING PROTEIN ECFA2"/>
    <property type="match status" value="1"/>
</dbReference>
<dbReference type="RefSeq" id="WP_133582080.1">
    <property type="nucleotide sequence ID" value="NZ_SNYJ01000023.1"/>
</dbReference>
<dbReference type="GO" id="GO:0016887">
    <property type="term" value="F:ATP hydrolysis activity"/>
    <property type="evidence" value="ECO:0007669"/>
    <property type="project" value="InterPro"/>
</dbReference>
<evidence type="ECO:0000256" key="6">
    <source>
        <dbReference type="ARBA" id="ARBA00022840"/>
    </source>
</evidence>
<comment type="similarity">
    <text evidence="2">Belongs to the ABC transporter superfamily.</text>
</comment>
<keyword evidence="8" id="KW-0472">Membrane</keyword>
<evidence type="ECO:0000256" key="5">
    <source>
        <dbReference type="ARBA" id="ARBA00022741"/>
    </source>
</evidence>
<accession>A0A4R6TQE4</accession>
<dbReference type="Pfam" id="PF00005">
    <property type="entry name" value="ABC_tran"/>
    <property type="match status" value="1"/>
</dbReference>
<dbReference type="Proteomes" id="UP000295632">
    <property type="component" value="Unassembled WGS sequence"/>
</dbReference>
<keyword evidence="7" id="KW-1278">Translocase</keyword>
<gene>
    <name evidence="10" type="ORF">EV213_12366</name>
</gene>
<dbReference type="AlphaFoldDB" id="A0A4R6TQE4"/>
<reference evidence="10 11" key="1">
    <citation type="submission" date="2019-03" db="EMBL/GenBank/DDBJ databases">
        <title>Genomic Encyclopedia of Type Strains, Phase IV (KMG-IV): sequencing the most valuable type-strain genomes for metagenomic binning, comparative biology and taxonomic classification.</title>
        <authorList>
            <person name="Goeker M."/>
        </authorList>
    </citation>
    <scope>NUCLEOTIDE SEQUENCE [LARGE SCALE GENOMIC DNA]</scope>
    <source>
        <strain evidence="10 11">DSM 28697</strain>
    </source>
</reference>
<dbReference type="InterPro" id="IPR015856">
    <property type="entry name" value="ABC_transpr_CbiO/EcfA_su"/>
</dbReference>
<dbReference type="PROSITE" id="PS50893">
    <property type="entry name" value="ABC_TRANSPORTER_2"/>
    <property type="match status" value="1"/>
</dbReference>
<dbReference type="GO" id="GO:0042626">
    <property type="term" value="F:ATPase-coupled transmembrane transporter activity"/>
    <property type="evidence" value="ECO:0007669"/>
    <property type="project" value="TreeGrafter"/>
</dbReference>
<dbReference type="InterPro" id="IPR003593">
    <property type="entry name" value="AAA+_ATPase"/>
</dbReference>
<dbReference type="SUPFAM" id="SSF52540">
    <property type="entry name" value="P-loop containing nucleoside triphosphate hydrolases"/>
    <property type="match status" value="1"/>
</dbReference>
<keyword evidence="4" id="KW-1003">Cell membrane</keyword>
<dbReference type="Gene3D" id="3.40.50.300">
    <property type="entry name" value="P-loop containing nucleotide triphosphate hydrolases"/>
    <property type="match status" value="1"/>
</dbReference>
<dbReference type="GO" id="GO:0005524">
    <property type="term" value="F:ATP binding"/>
    <property type="evidence" value="ECO:0007669"/>
    <property type="project" value="UniProtKB-KW"/>
</dbReference>
<keyword evidence="11" id="KW-1185">Reference proteome</keyword>
<evidence type="ECO:0000256" key="7">
    <source>
        <dbReference type="ARBA" id="ARBA00022967"/>
    </source>
</evidence>
<dbReference type="PANTHER" id="PTHR43553">
    <property type="entry name" value="HEAVY METAL TRANSPORTER"/>
    <property type="match status" value="1"/>
</dbReference>
<evidence type="ECO:0000259" key="9">
    <source>
        <dbReference type="PROSITE" id="PS50893"/>
    </source>
</evidence>
<feature type="domain" description="ABC transporter" evidence="9">
    <location>
        <begin position="3"/>
        <end position="245"/>
    </location>
</feature>
<dbReference type="PROSITE" id="PS00211">
    <property type="entry name" value="ABC_TRANSPORTER_1"/>
    <property type="match status" value="1"/>
</dbReference>
<dbReference type="EMBL" id="SNYJ01000023">
    <property type="protein sequence ID" value="TDQ34739.1"/>
    <property type="molecule type" value="Genomic_DNA"/>
</dbReference>
<comment type="subcellular location">
    <subcellularLocation>
        <location evidence="1">Cell membrane</location>
        <topology evidence="1">Peripheral membrane protein</topology>
    </subcellularLocation>
</comment>
<sequence>MEVVFKQVSDAYIEQAAVLPALTSIDAAFASGQWHCLIGAAGSGKSTLLQLAAGLRLPRQGQIQAGTVTLEPTSKKALRREAIKQSGLVYQFAEQQFFEESVERELLFGLLNQGMNEITAKERASQMAMTVGLKEELLQRSPFSLSGGEQRKVALASILAMRPSLLLLDEPTAGLDPVAAEQILEVLRQYQATTQCTVLHSSHDMGDVYHCADHVVWLEAGKVQASGTANEIFVHHMGGMDNALLPPPLSIARQIGVKLTADMPKVTMHTLLQSVRERQLEVGERH</sequence>
<protein>
    <submittedName>
        <fullName evidence="10">Energy-coupling factor transport system ATP-binding protein</fullName>
    </submittedName>
</protein>